<evidence type="ECO:0000313" key="3">
    <source>
        <dbReference type="Proteomes" id="UP000708208"/>
    </source>
</evidence>
<sequence>MIIYGVPSGKPGRTDLKKEALLSVSPSSNGSKRRIIE</sequence>
<dbReference type="EMBL" id="CAJVCH010133188">
    <property type="protein sequence ID" value="CAG7726274.1"/>
    <property type="molecule type" value="Genomic_DNA"/>
</dbReference>
<evidence type="ECO:0000256" key="1">
    <source>
        <dbReference type="SAM" id="MobiDB-lite"/>
    </source>
</evidence>
<name>A0A8J2P0J5_9HEXA</name>
<organism evidence="2 3">
    <name type="scientific">Allacma fusca</name>
    <dbReference type="NCBI Taxonomy" id="39272"/>
    <lineage>
        <taxon>Eukaryota</taxon>
        <taxon>Metazoa</taxon>
        <taxon>Ecdysozoa</taxon>
        <taxon>Arthropoda</taxon>
        <taxon>Hexapoda</taxon>
        <taxon>Collembola</taxon>
        <taxon>Symphypleona</taxon>
        <taxon>Sminthuridae</taxon>
        <taxon>Allacma</taxon>
    </lineage>
</organism>
<feature type="region of interest" description="Disordered" evidence="1">
    <location>
        <begin position="17"/>
        <end position="37"/>
    </location>
</feature>
<evidence type="ECO:0000313" key="2">
    <source>
        <dbReference type="EMBL" id="CAG7726274.1"/>
    </source>
</evidence>
<comment type="caution">
    <text evidence="2">The sequence shown here is derived from an EMBL/GenBank/DDBJ whole genome shotgun (WGS) entry which is preliminary data.</text>
</comment>
<accession>A0A8J2P0J5</accession>
<gene>
    <name evidence="2" type="ORF">AFUS01_LOCUS15193</name>
</gene>
<reference evidence="2" key="1">
    <citation type="submission" date="2021-06" db="EMBL/GenBank/DDBJ databases">
        <authorList>
            <person name="Hodson N. C."/>
            <person name="Mongue J. A."/>
            <person name="Jaron S. K."/>
        </authorList>
    </citation>
    <scope>NUCLEOTIDE SEQUENCE</scope>
</reference>
<proteinExistence type="predicted"/>
<keyword evidence="3" id="KW-1185">Reference proteome</keyword>
<dbReference type="Proteomes" id="UP000708208">
    <property type="component" value="Unassembled WGS sequence"/>
</dbReference>
<feature type="non-terminal residue" evidence="2">
    <location>
        <position position="1"/>
    </location>
</feature>
<dbReference type="AlphaFoldDB" id="A0A8J2P0J5"/>
<protein>
    <submittedName>
        <fullName evidence="2">Uncharacterized protein</fullName>
    </submittedName>
</protein>